<dbReference type="InterPro" id="IPR025110">
    <property type="entry name" value="AMP-bd_C"/>
</dbReference>
<evidence type="ECO:0000313" key="3">
    <source>
        <dbReference type="EMBL" id="MBL1083477.1"/>
    </source>
</evidence>
<proteinExistence type="predicted"/>
<feature type="domain" description="AMP-binding enzyme C-terminal" evidence="2">
    <location>
        <begin position="397"/>
        <end position="470"/>
    </location>
</feature>
<dbReference type="SUPFAM" id="SSF56801">
    <property type="entry name" value="Acetyl-CoA synthetase-like"/>
    <property type="match status" value="1"/>
</dbReference>
<dbReference type="RefSeq" id="WP_201836130.1">
    <property type="nucleotide sequence ID" value="NZ_JAERRK010000007.1"/>
</dbReference>
<dbReference type="Pfam" id="PF13193">
    <property type="entry name" value="AMP-binding_C"/>
    <property type="match status" value="1"/>
</dbReference>
<name>A0A937EJE6_9ACTN</name>
<reference evidence="3" key="1">
    <citation type="submission" date="2021-01" db="EMBL/GenBank/DDBJ databases">
        <title>WGS of actinomycetes isolated from Thailand.</title>
        <authorList>
            <person name="Thawai C."/>
        </authorList>
    </citation>
    <scope>NUCLEOTIDE SEQUENCE</scope>
    <source>
        <strain evidence="3">RCU-197</strain>
    </source>
</reference>
<evidence type="ECO:0000313" key="4">
    <source>
        <dbReference type="Proteomes" id="UP000661858"/>
    </source>
</evidence>
<dbReference type="InterPro" id="IPR000873">
    <property type="entry name" value="AMP-dep_synth/lig_dom"/>
</dbReference>
<dbReference type="EMBL" id="JAERRK010000007">
    <property type="protein sequence ID" value="MBL1083477.1"/>
    <property type="molecule type" value="Genomic_DNA"/>
</dbReference>
<dbReference type="Proteomes" id="UP000661858">
    <property type="component" value="Unassembled WGS sequence"/>
</dbReference>
<dbReference type="InterPro" id="IPR045851">
    <property type="entry name" value="AMP-bd_C_sf"/>
</dbReference>
<gene>
    <name evidence="3" type="ORF">JK359_16105</name>
</gene>
<evidence type="ECO:0000259" key="2">
    <source>
        <dbReference type="Pfam" id="PF13193"/>
    </source>
</evidence>
<evidence type="ECO:0000259" key="1">
    <source>
        <dbReference type="Pfam" id="PF00501"/>
    </source>
</evidence>
<comment type="caution">
    <text evidence="3">The sequence shown here is derived from an EMBL/GenBank/DDBJ whole genome shotgun (WGS) entry which is preliminary data.</text>
</comment>
<feature type="domain" description="AMP-dependent synthetase/ligase" evidence="1">
    <location>
        <begin position="13"/>
        <end position="348"/>
    </location>
</feature>
<dbReference type="PANTHER" id="PTHR43201">
    <property type="entry name" value="ACYL-COA SYNTHETASE"/>
    <property type="match status" value="1"/>
</dbReference>
<accession>A0A937EJE6</accession>
<dbReference type="Gene3D" id="3.40.50.12780">
    <property type="entry name" value="N-terminal domain of ligase-like"/>
    <property type="match status" value="1"/>
</dbReference>
<sequence>MPKKQPIGRIIRELAERDPQRPAVTCGRQTISREQLERRSNRLARAYAQLGVMQGDFVTIALPNSVEFYLATVAVWKLGAIPQPVSWRLPLRERQAIVELAGSVLVAGAPDPSDHPGVTGIPAGFEPAAGLDDGPLPDRISPSWKAPTSGGSTGRAKLIVDGHSGDIDLDQARGMLMQPDECQLVCGPLYHNAPFTFSGLGLFMGHHLVVLPRFDTAAAIDAIRIHRVGWMMVVPTMMQRIWRAVQEEPERFDPSSLRVVLHAAAACPEWVKEAWIGLIGPERLWEMYSGTESQAIAALDGTEWLEHRGSVGRPRVGEMTVLDADGIPVPPRVVGEIFMRAPQGHPGYRYIGAEARAHGDWESLGDLGWMDEDGYLYLSDRRTDLIVSGGANVYPAEVEAALSEHPAVLSSVVVGLPDDDLGQRVHAVVQTTADVGAEDLLGHLAERLVRYKIPRSIEFTDQLLRDDAGKARRAAIRDAAVARMDTR</sequence>
<dbReference type="InterPro" id="IPR042099">
    <property type="entry name" value="ANL_N_sf"/>
</dbReference>
<dbReference type="Pfam" id="PF00501">
    <property type="entry name" value="AMP-binding"/>
    <property type="match status" value="1"/>
</dbReference>
<organism evidence="3 4">
    <name type="scientific">Streptomyces actinomycinicus</name>
    <dbReference type="NCBI Taxonomy" id="1695166"/>
    <lineage>
        <taxon>Bacteria</taxon>
        <taxon>Bacillati</taxon>
        <taxon>Actinomycetota</taxon>
        <taxon>Actinomycetes</taxon>
        <taxon>Kitasatosporales</taxon>
        <taxon>Streptomycetaceae</taxon>
        <taxon>Streptomyces</taxon>
    </lineage>
</organism>
<dbReference type="Gene3D" id="3.30.300.30">
    <property type="match status" value="1"/>
</dbReference>
<protein>
    <submittedName>
        <fullName evidence="3">AMP-binding protein</fullName>
    </submittedName>
</protein>
<dbReference type="GO" id="GO:0031956">
    <property type="term" value="F:medium-chain fatty acid-CoA ligase activity"/>
    <property type="evidence" value="ECO:0007669"/>
    <property type="project" value="TreeGrafter"/>
</dbReference>
<keyword evidence="4" id="KW-1185">Reference proteome</keyword>
<dbReference type="GO" id="GO:0006631">
    <property type="term" value="P:fatty acid metabolic process"/>
    <property type="evidence" value="ECO:0007669"/>
    <property type="project" value="TreeGrafter"/>
</dbReference>
<dbReference type="AlphaFoldDB" id="A0A937EJE6"/>
<dbReference type="PANTHER" id="PTHR43201:SF32">
    <property type="entry name" value="2-SUCCINYLBENZOATE--COA LIGASE, CHLOROPLASTIC_PEROXISOMAL"/>
    <property type="match status" value="1"/>
</dbReference>